<feature type="region of interest" description="Disordered" evidence="1">
    <location>
        <begin position="1"/>
        <end position="20"/>
    </location>
</feature>
<keyword evidence="3" id="KW-1185">Reference proteome</keyword>
<name>A0A4Q2CX03_9AGAR</name>
<sequence>MVGSETGSTSGGNSGPKRQVKTMPAAYSGKHPTYDPANPATATRFFDGVELAAKVAGLTDHDEEVVEHALTYLDTQTARLWSRLEGGSAPFSFEKWRKAVMKILPKASRYDVGSMARLDDLCRKARERPIGRDEKSAFYEFALGFQAEAEPLLKSGVIANRDLVVKFISGLKGTFREGLSERLSRKTPVADADGAARDEEDPFTMEEVIKVATDMVDAAAVGPFGSLAYVEEEADYARNVTSSGLSDRAESAGLKDLKIKQESMTEEMAKVYTTLDRVEKSMSLLTTQFDTFTTTARTAPAPAQAPYRPSNQAVGQWPGMYTRPAGASFSCWYCGQNTHTISQCPEVRQGIENGRITQRGNTIFCKGNVLAREVPEGTTMKARVDAMWKGPTQADLNLLEEYDELEAEAFDVFYQHHDEPVTHSVLQQSMEQMKKEQNAFLNQISQQLRPAQPAAPKIEPPKEVSTREVLEQLCELSKRFDNVEQFQLQTRRAAASGNQENF</sequence>
<evidence type="ECO:0008006" key="4">
    <source>
        <dbReference type="Google" id="ProtNLM"/>
    </source>
</evidence>
<dbReference type="STRING" id="2316362.A0A4Q2CX03"/>
<evidence type="ECO:0000313" key="3">
    <source>
        <dbReference type="Proteomes" id="UP000290288"/>
    </source>
</evidence>
<dbReference type="OrthoDB" id="2941019at2759"/>
<dbReference type="EMBL" id="SDEE01002052">
    <property type="protein sequence ID" value="RXW11310.1"/>
    <property type="molecule type" value="Genomic_DNA"/>
</dbReference>
<proteinExistence type="predicted"/>
<dbReference type="AlphaFoldDB" id="A0A4Q2CX03"/>
<evidence type="ECO:0000313" key="2">
    <source>
        <dbReference type="EMBL" id="RXW11310.1"/>
    </source>
</evidence>
<accession>A0A4Q2CX03</accession>
<reference evidence="2 3" key="1">
    <citation type="submission" date="2019-01" db="EMBL/GenBank/DDBJ databases">
        <title>Draft genome sequence of Psathyrella aberdarensis IHI B618.</title>
        <authorList>
            <person name="Buettner E."/>
            <person name="Kellner H."/>
        </authorList>
    </citation>
    <scope>NUCLEOTIDE SEQUENCE [LARGE SCALE GENOMIC DNA]</scope>
    <source>
        <strain evidence="2 3">IHI B618</strain>
    </source>
</reference>
<comment type="caution">
    <text evidence="2">The sequence shown here is derived from an EMBL/GenBank/DDBJ whole genome shotgun (WGS) entry which is preliminary data.</text>
</comment>
<gene>
    <name evidence="2" type="ORF">EST38_g14546</name>
</gene>
<protein>
    <recommendedName>
        <fullName evidence="4">CCHC-type domain-containing protein</fullName>
    </recommendedName>
</protein>
<evidence type="ECO:0000256" key="1">
    <source>
        <dbReference type="SAM" id="MobiDB-lite"/>
    </source>
</evidence>
<organism evidence="2 3">
    <name type="scientific">Candolleomyces aberdarensis</name>
    <dbReference type="NCBI Taxonomy" id="2316362"/>
    <lineage>
        <taxon>Eukaryota</taxon>
        <taxon>Fungi</taxon>
        <taxon>Dikarya</taxon>
        <taxon>Basidiomycota</taxon>
        <taxon>Agaricomycotina</taxon>
        <taxon>Agaricomycetes</taxon>
        <taxon>Agaricomycetidae</taxon>
        <taxon>Agaricales</taxon>
        <taxon>Agaricineae</taxon>
        <taxon>Psathyrellaceae</taxon>
        <taxon>Candolleomyces</taxon>
    </lineage>
</organism>
<dbReference type="Proteomes" id="UP000290288">
    <property type="component" value="Unassembled WGS sequence"/>
</dbReference>